<keyword evidence="2" id="KW-1185">Reference proteome</keyword>
<sequence length="272" mass="29460">MSSAGTCLPNLPGGLCTGTGLMLSDRFVNSNSLRLSVQHKPDPSQCFFGGLAACLQDIEYSKDDAVTCLKLLMSSVYDSTEEVSLCFAITSGRLAVVLMTGTLYSGTTPLCISHVAGADCKSGQIFVKTLSNFFQVSLSCQPRRLQQGVKHEQYSPPTTVTSTHLPKTVSSTHLAKIVSSTHLAKTVSGTHSLKFTRTLALEADALLSKPNKDGPVRDTGINLMSRRSCRASRPNDRSVSSFHTEDSLFNVKHHKLLIQPFALFHCEPLPQN</sequence>
<evidence type="ECO:0000313" key="2">
    <source>
        <dbReference type="Proteomes" id="UP001519460"/>
    </source>
</evidence>
<dbReference type="EMBL" id="JACVVK020000277">
    <property type="protein sequence ID" value="KAK7480629.1"/>
    <property type="molecule type" value="Genomic_DNA"/>
</dbReference>
<accession>A0ABD0K0T4</accession>
<evidence type="ECO:0000313" key="1">
    <source>
        <dbReference type="EMBL" id="KAK7480629.1"/>
    </source>
</evidence>
<dbReference type="Proteomes" id="UP001519460">
    <property type="component" value="Unassembled WGS sequence"/>
</dbReference>
<protein>
    <submittedName>
        <fullName evidence="1">Uncharacterized protein</fullName>
    </submittedName>
</protein>
<proteinExistence type="predicted"/>
<gene>
    <name evidence="1" type="ORF">BaRGS_00028101</name>
</gene>
<comment type="caution">
    <text evidence="1">The sequence shown here is derived from an EMBL/GenBank/DDBJ whole genome shotgun (WGS) entry which is preliminary data.</text>
</comment>
<reference evidence="1 2" key="1">
    <citation type="journal article" date="2023" name="Sci. Data">
        <title>Genome assembly of the Korean intertidal mud-creeper Batillaria attramentaria.</title>
        <authorList>
            <person name="Patra A.K."/>
            <person name="Ho P.T."/>
            <person name="Jun S."/>
            <person name="Lee S.J."/>
            <person name="Kim Y."/>
            <person name="Won Y.J."/>
        </authorList>
    </citation>
    <scope>NUCLEOTIDE SEQUENCE [LARGE SCALE GENOMIC DNA]</scope>
    <source>
        <strain evidence="1">Wonlab-2016</strain>
    </source>
</reference>
<name>A0ABD0K0T4_9CAEN</name>
<organism evidence="1 2">
    <name type="scientific">Batillaria attramentaria</name>
    <dbReference type="NCBI Taxonomy" id="370345"/>
    <lineage>
        <taxon>Eukaryota</taxon>
        <taxon>Metazoa</taxon>
        <taxon>Spiralia</taxon>
        <taxon>Lophotrochozoa</taxon>
        <taxon>Mollusca</taxon>
        <taxon>Gastropoda</taxon>
        <taxon>Caenogastropoda</taxon>
        <taxon>Sorbeoconcha</taxon>
        <taxon>Cerithioidea</taxon>
        <taxon>Batillariidae</taxon>
        <taxon>Batillaria</taxon>
    </lineage>
</organism>
<dbReference type="AlphaFoldDB" id="A0ABD0K0T4"/>